<dbReference type="InterPro" id="IPR002931">
    <property type="entry name" value="Transglutaminase-like"/>
</dbReference>
<organism evidence="4 5">
    <name type="scientific">Prymnesium parvum</name>
    <name type="common">Toxic golden alga</name>
    <dbReference type="NCBI Taxonomy" id="97485"/>
    <lineage>
        <taxon>Eukaryota</taxon>
        <taxon>Haptista</taxon>
        <taxon>Haptophyta</taxon>
        <taxon>Prymnesiophyceae</taxon>
        <taxon>Prymnesiales</taxon>
        <taxon>Prymnesiaceae</taxon>
        <taxon>Prymnesium</taxon>
    </lineage>
</organism>
<dbReference type="Proteomes" id="UP001515480">
    <property type="component" value="Unassembled WGS sequence"/>
</dbReference>
<sequence>MMALLLGATVASSPADDWPSWIERLGHDDYAFPPWINDQIRGCSCAWTSTPLPSRSRPVQCVVAHDGAVTPPVDWRAEVDADRRARARGAPAAAMSFCTARAWLLEHMPQFDLHFLPGSVTVNGTSMLDDVIAFALMADAAAPWSATIPLEIKLPYLMPYASYHESRQNWRPLFFAKFFQLVANATSVKEAMERLIAPNVFTQWSEHYWPSSPRQPASSSKYEYVWSSSTAPPVVAPFDAIAYGYGSCSSWATFLTYVARSVGIPARQAGTPCWNSVYGGVDYRGLAIHNPNVSLCWHGGSSALGHGGGFLNNHNWVEVFLPSSKASPTEEETHRSRHDNTSMPPNLDDDWDIVNVPPSTKVLDDGLCGTFSSSRGCGFDTTAPPGHECDHVTGGPGAAMQDHEIFAVTWAVPRGHGSEDLEGGPIINVSALRLTNGEPGSPLVWSPLLSSPLGQPLRDIGLRVVNRTATYRCKPSKVGVLAMYGRAGS</sequence>
<evidence type="ECO:0000313" key="4">
    <source>
        <dbReference type="EMBL" id="KAL1530000.1"/>
    </source>
</evidence>
<feature type="signal peptide" evidence="2">
    <location>
        <begin position="1"/>
        <end position="15"/>
    </location>
</feature>
<accession>A0AB34K7A7</accession>
<feature type="region of interest" description="Disordered" evidence="1">
    <location>
        <begin position="325"/>
        <end position="351"/>
    </location>
</feature>
<dbReference type="Pfam" id="PF01841">
    <property type="entry name" value="Transglut_core"/>
    <property type="match status" value="1"/>
</dbReference>
<keyword evidence="5" id="KW-1185">Reference proteome</keyword>
<evidence type="ECO:0000259" key="3">
    <source>
        <dbReference type="Pfam" id="PF01841"/>
    </source>
</evidence>
<dbReference type="InterPro" id="IPR038765">
    <property type="entry name" value="Papain-like_cys_pep_sf"/>
</dbReference>
<dbReference type="PANTHER" id="PTHR35532:SF5">
    <property type="entry name" value="CARBOHYDRATE-BINDING DOMAIN-CONTAINING PROTEIN"/>
    <property type="match status" value="1"/>
</dbReference>
<evidence type="ECO:0000313" key="5">
    <source>
        <dbReference type="Proteomes" id="UP001515480"/>
    </source>
</evidence>
<dbReference type="AlphaFoldDB" id="A0AB34K7A7"/>
<dbReference type="EMBL" id="JBGBPQ010000001">
    <property type="protein sequence ID" value="KAL1530000.1"/>
    <property type="molecule type" value="Genomic_DNA"/>
</dbReference>
<dbReference type="SUPFAM" id="SSF54001">
    <property type="entry name" value="Cysteine proteinases"/>
    <property type="match status" value="1"/>
</dbReference>
<gene>
    <name evidence="4" type="ORF">AB1Y20_000926</name>
</gene>
<comment type="caution">
    <text evidence="4">The sequence shown here is derived from an EMBL/GenBank/DDBJ whole genome shotgun (WGS) entry which is preliminary data.</text>
</comment>
<feature type="chain" id="PRO_5044207222" description="Transglutaminase-like domain-containing protein" evidence="2">
    <location>
        <begin position="16"/>
        <end position="489"/>
    </location>
</feature>
<name>A0AB34K7A7_PRYPA</name>
<protein>
    <recommendedName>
        <fullName evidence="3">Transglutaminase-like domain-containing protein</fullName>
    </recommendedName>
</protein>
<feature type="domain" description="Transglutaminase-like" evidence="3">
    <location>
        <begin position="221"/>
        <end position="323"/>
    </location>
</feature>
<dbReference type="PANTHER" id="PTHR35532">
    <property type="entry name" value="SIMILAR TO POLYHYDROXYALKANOATE DEPOLYMERASE"/>
    <property type="match status" value="1"/>
</dbReference>
<evidence type="ECO:0000256" key="1">
    <source>
        <dbReference type="SAM" id="MobiDB-lite"/>
    </source>
</evidence>
<proteinExistence type="predicted"/>
<keyword evidence="2" id="KW-0732">Signal</keyword>
<reference evidence="4 5" key="1">
    <citation type="journal article" date="2024" name="Science">
        <title>Giant polyketide synthase enzymes in the biosynthesis of giant marine polyether toxins.</title>
        <authorList>
            <person name="Fallon T.R."/>
            <person name="Shende V.V."/>
            <person name="Wierzbicki I.H."/>
            <person name="Pendleton A.L."/>
            <person name="Watervoot N.F."/>
            <person name="Auber R.P."/>
            <person name="Gonzalez D.J."/>
            <person name="Wisecaver J.H."/>
            <person name="Moore B.S."/>
        </authorList>
    </citation>
    <scope>NUCLEOTIDE SEQUENCE [LARGE SCALE GENOMIC DNA]</scope>
    <source>
        <strain evidence="4 5">12B1</strain>
    </source>
</reference>
<evidence type="ECO:0000256" key="2">
    <source>
        <dbReference type="SAM" id="SignalP"/>
    </source>
</evidence>
<feature type="compositionally biased region" description="Basic and acidic residues" evidence="1">
    <location>
        <begin position="331"/>
        <end position="340"/>
    </location>
</feature>